<protein>
    <recommendedName>
        <fullName evidence="3">DUF432 domain-containing protein</fullName>
    </recommendedName>
</protein>
<reference evidence="1 2" key="1">
    <citation type="submission" date="2021-04" db="EMBL/GenBank/DDBJ databases">
        <authorList>
            <person name="Pira H."/>
            <person name="Risdian C."/>
            <person name="Wink J."/>
        </authorList>
    </citation>
    <scope>NUCLEOTIDE SEQUENCE [LARGE SCALE GENOMIC DNA]</scope>
    <source>
        <strain evidence="1 2">WH53</strain>
    </source>
</reference>
<name>A0ABS5ZGG4_9GAMM</name>
<organism evidence="1 2">
    <name type="scientific">Zooshikella harenae</name>
    <dbReference type="NCBI Taxonomy" id="2827238"/>
    <lineage>
        <taxon>Bacteria</taxon>
        <taxon>Pseudomonadati</taxon>
        <taxon>Pseudomonadota</taxon>
        <taxon>Gammaproteobacteria</taxon>
        <taxon>Oceanospirillales</taxon>
        <taxon>Zooshikellaceae</taxon>
        <taxon>Zooshikella</taxon>
    </lineage>
</organism>
<dbReference type="Proteomes" id="UP000690515">
    <property type="component" value="Unassembled WGS sequence"/>
</dbReference>
<evidence type="ECO:0008006" key="3">
    <source>
        <dbReference type="Google" id="ProtNLM"/>
    </source>
</evidence>
<comment type="caution">
    <text evidence="1">The sequence shown here is derived from an EMBL/GenBank/DDBJ whole genome shotgun (WGS) entry which is preliminary data.</text>
</comment>
<dbReference type="RefSeq" id="WP_215821423.1">
    <property type="nucleotide sequence ID" value="NZ_JAGSOY010000063.1"/>
</dbReference>
<sequence length="269" mass="31314">MSQTDDKERWWKTTHLEENQGQTWNFGCLELNILRLMHEWQVRFNHTNVALEEEQDHVTTKFENQNLTRFKALKRFVVARTQSQIIITPVLPDRNIVVKPFDRIMLLPDEHVTLYISIVLWFRICTGHNRVLLCQIPIRALSDTWFGPNTQLGQLCYASKTRAVINKNLISIKPYRAIIPVTIVNNQSHMLSIEKINIPAPTLELRQNQEGLLWTTGITLIQTKSKSEIKLADPKNEYSTRFSQWELINAAETPLEEGLISKAYNVFFS</sequence>
<evidence type="ECO:0000313" key="1">
    <source>
        <dbReference type="EMBL" id="MBU2713139.1"/>
    </source>
</evidence>
<dbReference type="EMBL" id="JAGSOY010000063">
    <property type="protein sequence ID" value="MBU2713139.1"/>
    <property type="molecule type" value="Genomic_DNA"/>
</dbReference>
<accession>A0ABS5ZGG4</accession>
<gene>
    <name evidence="1" type="ORF">KCG35_18900</name>
</gene>
<evidence type="ECO:0000313" key="2">
    <source>
        <dbReference type="Proteomes" id="UP000690515"/>
    </source>
</evidence>
<keyword evidence="2" id="KW-1185">Reference proteome</keyword>
<proteinExistence type="predicted"/>